<dbReference type="AlphaFoldDB" id="A0AAN9P164"/>
<dbReference type="EMBL" id="JAYWIO010000002">
    <property type="protein sequence ID" value="KAK7283145.1"/>
    <property type="molecule type" value="Genomic_DNA"/>
</dbReference>
<proteinExistence type="inferred from homology"/>
<dbReference type="SUPFAM" id="SSF56112">
    <property type="entry name" value="Protein kinase-like (PK-like)"/>
    <property type="match status" value="1"/>
</dbReference>
<dbReference type="Pfam" id="PF03109">
    <property type="entry name" value="ABC1"/>
    <property type="match status" value="1"/>
</dbReference>
<dbReference type="InterPro" id="IPR050154">
    <property type="entry name" value="UbiB_kinase"/>
</dbReference>
<organism evidence="3 4">
    <name type="scientific">Crotalaria pallida</name>
    <name type="common">Smooth rattlebox</name>
    <name type="synonym">Crotalaria striata</name>
    <dbReference type="NCBI Taxonomy" id="3830"/>
    <lineage>
        <taxon>Eukaryota</taxon>
        <taxon>Viridiplantae</taxon>
        <taxon>Streptophyta</taxon>
        <taxon>Embryophyta</taxon>
        <taxon>Tracheophyta</taxon>
        <taxon>Spermatophyta</taxon>
        <taxon>Magnoliopsida</taxon>
        <taxon>eudicotyledons</taxon>
        <taxon>Gunneridae</taxon>
        <taxon>Pentapetalae</taxon>
        <taxon>rosids</taxon>
        <taxon>fabids</taxon>
        <taxon>Fabales</taxon>
        <taxon>Fabaceae</taxon>
        <taxon>Papilionoideae</taxon>
        <taxon>50 kb inversion clade</taxon>
        <taxon>genistoids sensu lato</taxon>
        <taxon>core genistoids</taxon>
        <taxon>Crotalarieae</taxon>
        <taxon>Crotalaria</taxon>
    </lineage>
</organism>
<evidence type="ECO:0000313" key="3">
    <source>
        <dbReference type="EMBL" id="KAK7283145.1"/>
    </source>
</evidence>
<sequence length="729" mass="82652">MRWNAFSALYRHRRAISNLRHESATETIFRKCMPLGYLKHIEVVQRLDCLSPSCLLHRNLYSTGFTSVHGETPSAEYARRRRESLENLFGRALGANSSRSFNAIYRFGPFLALYRAAIISFHVLRLSIWQLFVQDTKQRAIKFRETLIRLGPFYIKLGQALSTRPDILPTVYCQELAKLQDQIPPFPTNVAIRCIETQFGVPIGEIFSDISPAPIAAASLGQVYKAHLHSGELVAVKVQRPGMSLSLTLDALLFHMMGGQLKRFAKARKDLLVAVNEMVRHMFDEIDYVLEGKNAERFASLYCPAASGGNIKHKTTKSVKAPKIYWDYTCTTVLTMEWINGIKLTDETGLKNASLNRRELIDQGLYCSLRQLLEVGFFHADPHPGNLVAIDNGSLAYFDFGMMGDIPRHYRIGLIQMIVHFVNRDSLSLANDFLSLGFIPEGVDIHSVSNALRESFADRSGESQDFQGIMNELYDVMYEFNFSLPPDYALVIRALGSLEGTAKVLDPDFKVIESAYPFVIGRLIADPSPDMRRILRELVIRNNGSIRWNRIERLIAAISEQASELTEDPSSEKFSSPSVWKLFDMPAVVDSTEDLFLFILSDKGFRVRLFLLRDIVEAADVFLQDEVINCVLNEKPQGQRVLPFEERAILTRIGKGFQYLSEVVKLAPGEWISMLIRMAGKPEVHKFALEIISALASNSSHKLQEASWIYLSRLLHKLSKIEVDHKYSR</sequence>
<gene>
    <name evidence="3" type="ORF">RIF29_12462</name>
</gene>
<reference evidence="3 4" key="1">
    <citation type="submission" date="2024-01" db="EMBL/GenBank/DDBJ databases">
        <title>The genomes of 5 underutilized Papilionoideae crops provide insights into root nodulation and disease resistanc.</title>
        <authorList>
            <person name="Yuan L."/>
        </authorList>
    </citation>
    <scope>NUCLEOTIDE SEQUENCE [LARGE SCALE GENOMIC DNA]</scope>
    <source>
        <strain evidence="3">ZHUSHIDOU_FW_LH</strain>
        <tissue evidence="3">Leaf</tissue>
    </source>
</reference>
<evidence type="ECO:0000313" key="4">
    <source>
        <dbReference type="Proteomes" id="UP001372338"/>
    </source>
</evidence>
<accession>A0AAN9P164</accession>
<dbReference type="CDD" id="cd05121">
    <property type="entry name" value="ABC1_ADCK3-like"/>
    <property type="match status" value="1"/>
</dbReference>
<feature type="domain" description="ABC1 atypical kinase-like" evidence="2">
    <location>
        <begin position="178"/>
        <end position="430"/>
    </location>
</feature>
<evidence type="ECO:0000259" key="2">
    <source>
        <dbReference type="Pfam" id="PF03109"/>
    </source>
</evidence>
<comment type="caution">
    <text evidence="3">The sequence shown here is derived from an EMBL/GenBank/DDBJ whole genome shotgun (WGS) entry which is preliminary data.</text>
</comment>
<dbReference type="InterPro" id="IPR004147">
    <property type="entry name" value="ABC1_dom"/>
</dbReference>
<name>A0AAN9P164_CROPI</name>
<keyword evidence="4" id="KW-1185">Reference proteome</keyword>
<comment type="similarity">
    <text evidence="1">Belongs to the protein kinase superfamily. ADCK protein kinase family.</text>
</comment>
<dbReference type="PANTHER" id="PTHR10566">
    <property type="entry name" value="CHAPERONE-ACTIVITY OF BC1 COMPLEX CABC1 -RELATED"/>
    <property type="match status" value="1"/>
</dbReference>
<evidence type="ECO:0000256" key="1">
    <source>
        <dbReference type="ARBA" id="ARBA00009670"/>
    </source>
</evidence>
<dbReference type="PANTHER" id="PTHR10566:SF124">
    <property type="entry name" value="PROTEIN KINASE SUPERFAMILY PROTEIN"/>
    <property type="match status" value="1"/>
</dbReference>
<dbReference type="InterPro" id="IPR011009">
    <property type="entry name" value="Kinase-like_dom_sf"/>
</dbReference>
<dbReference type="Proteomes" id="UP001372338">
    <property type="component" value="Unassembled WGS sequence"/>
</dbReference>
<protein>
    <recommendedName>
        <fullName evidence="2">ABC1 atypical kinase-like domain-containing protein</fullName>
    </recommendedName>
</protein>